<accession>A0A4Y7TGM8</accession>
<evidence type="ECO:0000313" key="2">
    <source>
        <dbReference type="Proteomes" id="UP000298030"/>
    </source>
</evidence>
<keyword evidence="2" id="KW-1185">Reference proteome</keyword>
<dbReference type="OrthoDB" id="2835827at2759"/>
<dbReference type="AlphaFoldDB" id="A0A4Y7TGM8"/>
<dbReference type="Proteomes" id="UP000298030">
    <property type="component" value="Unassembled WGS sequence"/>
</dbReference>
<protein>
    <submittedName>
        <fullName evidence="1">Uncharacterized protein</fullName>
    </submittedName>
</protein>
<sequence>DIFDARELVNELAQFERRSEVLSDFSTRELVDELSDRLERRGNLPSKLKKTYGCVICGKKYPT</sequence>
<comment type="caution">
    <text evidence="1">The sequence shown here is derived from an EMBL/GenBank/DDBJ whole genome shotgun (WGS) entry which is preliminary data.</text>
</comment>
<organism evidence="1 2">
    <name type="scientific">Coprinellus micaceus</name>
    <name type="common">Glistening ink-cap mushroom</name>
    <name type="synonym">Coprinus micaceus</name>
    <dbReference type="NCBI Taxonomy" id="71717"/>
    <lineage>
        <taxon>Eukaryota</taxon>
        <taxon>Fungi</taxon>
        <taxon>Dikarya</taxon>
        <taxon>Basidiomycota</taxon>
        <taxon>Agaricomycotina</taxon>
        <taxon>Agaricomycetes</taxon>
        <taxon>Agaricomycetidae</taxon>
        <taxon>Agaricales</taxon>
        <taxon>Agaricineae</taxon>
        <taxon>Psathyrellaceae</taxon>
        <taxon>Coprinellus</taxon>
    </lineage>
</organism>
<dbReference type="EMBL" id="QPFP01000012">
    <property type="protein sequence ID" value="TEB33330.1"/>
    <property type="molecule type" value="Genomic_DNA"/>
</dbReference>
<reference evidence="1 2" key="1">
    <citation type="journal article" date="2019" name="Nat. Ecol. Evol.">
        <title>Megaphylogeny resolves global patterns of mushroom evolution.</title>
        <authorList>
            <person name="Varga T."/>
            <person name="Krizsan K."/>
            <person name="Foldi C."/>
            <person name="Dima B."/>
            <person name="Sanchez-Garcia M."/>
            <person name="Sanchez-Ramirez S."/>
            <person name="Szollosi G.J."/>
            <person name="Szarkandi J.G."/>
            <person name="Papp V."/>
            <person name="Albert L."/>
            <person name="Andreopoulos W."/>
            <person name="Angelini C."/>
            <person name="Antonin V."/>
            <person name="Barry K.W."/>
            <person name="Bougher N.L."/>
            <person name="Buchanan P."/>
            <person name="Buyck B."/>
            <person name="Bense V."/>
            <person name="Catcheside P."/>
            <person name="Chovatia M."/>
            <person name="Cooper J."/>
            <person name="Damon W."/>
            <person name="Desjardin D."/>
            <person name="Finy P."/>
            <person name="Geml J."/>
            <person name="Haridas S."/>
            <person name="Hughes K."/>
            <person name="Justo A."/>
            <person name="Karasinski D."/>
            <person name="Kautmanova I."/>
            <person name="Kiss B."/>
            <person name="Kocsube S."/>
            <person name="Kotiranta H."/>
            <person name="LaButti K.M."/>
            <person name="Lechner B.E."/>
            <person name="Liimatainen K."/>
            <person name="Lipzen A."/>
            <person name="Lukacs Z."/>
            <person name="Mihaltcheva S."/>
            <person name="Morgado L.N."/>
            <person name="Niskanen T."/>
            <person name="Noordeloos M.E."/>
            <person name="Ohm R.A."/>
            <person name="Ortiz-Santana B."/>
            <person name="Ovrebo C."/>
            <person name="Racz N."/>
            <person name="Riley R."/>
            <person name="Savchenko A."/>
            <person name="Shiryaev A."/>
            <person name="Soop K."/>
            <person name="Spirin V."/>
            <person name="Szebenyi C."/>
            <person name="Tomsovsky M."/>
            <person name="Tulloss R.E."/>
            <person name="Uehling J."/>
            <person name="Grigoriev I.V."/>
            <person name="Vagvolgyi C."/>
            <person name="Papp T."/>
            <person name="Martin F.M."/>
            <person name="Miettinen O."/>
            <person name="Hibbett D.S."/>
            <person name="Nagy L.G."/>
        </authorList>
    </citation>
    <scope>NUCLEOTIDE SEQUENCE [LARGE SCALE GENOMIC DNA]</scope>
    <source>
        <strain evidence="1 2">FP101781</strain>
    </source>
</reference>
<name>A0A4Y7TGM8_COPMI</name>
<gene>
    <name evidence="1" type="ORF">FA13DRAFT_1568465</name>
</gene>
<proteinExistence type="predicted"/>
<feature type="non-terminal residue" evidence="1">
    <location>
        <position position="63"/>
    </location>
</feature>
<feature type="non-terminal residue" evidence="1">
    <location>
        <position position="1"/>
    </location>
</feature>
<evidence type="ECO:0000313" key="1">
    <source>
        <dbReference type="EMBL" id="TEB33330.1"/>
    </source>
</evidence>